<reference evidence="1 2" key="1">
    <citation type="submission" date="2020-04" db="EMBL/GenBank/DDBJ databases">
        <authorList>
            <person name="Hitch T.C.A."/>
            <person name="Wylensek D."/>
            <person name="Clavel T."/>
        </authorList>
    </citation>
    <scope>NUCLEOTIDE SEQUENCE [LARGE SCALE GENOMIC DNA]</scope>
    <source>
        <strain evidence="1 2">WCA-380-WT-3C</strain>
    </source>
</reference>
<protein>
    <recommendedName>
        <fullName evidence="3">SEC-C domain-containing protein</fullName>
    </recommendedName>
</protein>
<dbReference type="EMBL" id="JABAFV010000005">
    <property type="protein sequence ID" value="NME49514.1"/>
    <property type="molecule type" value="Genomic_DNA"/>
</dbReference>
<proteinExistence type="predicted"/>
<sequence>MNRTLNDEILCLLDKQPLLKMFESEKEYKLSGMYEYSLEHNGFIDQGNRKIEIVVNKKFPDVLPKLFVFDYPKEMEHIYVDGSVCLATIGEMINFINKTPSLLAFVDKFINSFIFSLDWFEKYKSYPFGEREHGYKGLLDYYLNDLNLTFEQYKKMLLIIANNRYRGHSQCICGSNKRLRDCHGKFILPIIKNEILKNMFLYEGYLILTEDGKNDKNKSAK</sequence>
<evidence type="ECO:0000313" key="1">
    <source>
        <dbReference type="EMBL" id="NME49514.1"/>
    </source>
</evidence>
<accession>A0A7X9RLK9</accession>
<comment type="caution">
    <text evidence="1">The sequence shown here is derived from an EMBL/GenBank/DDBJ whole genome shotgun (WGS) entry which is preliminary data.</text>
</comment>
<organism evidence="1 2">
    <name type="scientific">Enterococcus cecorum</name>
    <dbReference type="NCBI Taxonomy" id="44008"/>
    <lineage>
        <taxon>Bacteria</taxon>
        <taxon>Bacillati</taxon>
        <taxon>Bacillota</taxon>
        <taxon>Bacilli</taxon>
        <taxon>Lactobacillales</taxon>
        <taxon>Enterococcaceae</taxon>
        <taxon>Enterococcus</taxon>
    </lineage>
</organism>
<gene>
    <name evidence="1" type="ORF">HF857_04480</name>
</gene>
<name>A0A7X9RLK9_9ENTE</name>
<dbReference type="RefSeq" id="WP_168930630.1">
    <property type="nucleotide sequence ID" value="NZ_CP144498.1"/>
</dbReference>
<evidence type="ECO:0008006" key="3">
    <source>
        <dbReference type="Google" id="ProtNLM"/>
    </source>
</evidence>
<evidence type="ECO:0000313" key="2">
    <source>
        <dbReference type="Proteomes" id="UP000588071"/>
    </source>
</evidence>
<dbReference type="AlphaFoldDB" id="A0A7X9RLK9"/>
<dbReference type="Proteomes" id="UP000588071">
    <property type="component" value="Unassembled WGS sequence"/>
</dbReference>